<comment type="subcellular location">
    <subcellularLocation>
        <location evidence="1">Endoplasmic reticulum membrane</location>
        <topology evidence="1">Single-pass type IV membrane protein</topology>
    </subcellularLocation>
</comment>
<dbReference type="EMBL" id="JAULSU010000004">
    <property type="protein sequence ID" value="KAK0619255.1"/>
    <property type="molecule type" value="Genomic_DNA"/>
</dbReference>
<evidence type="ECO:0000259" key="8">
    <source>
        <dbReference type="PROSITE" id="PS50202"/>
    </source>
</evidence>
<feature type="compositionally biased region" description="Polar residues" evidence="6">
    <location>
        <begin position="229"/>
        <end position="243"/>
    </location>
</feature>
<evidence type="ECO:0000256" key="6">
    <source>
        <dbReference type="SAM" id="MobiDB-lite"/>
    </source>
</evidence>
<comment type="caution">
    <text evidence="9">The sequence shown here is derived from an EMBL/GenBank/DDBJ whole genome shotgun (WGS) entry which is preliminary data.</text>
</comment>
<dbReference type="GO" id="GO:0090158">
    <property type="term" value="P:endoplasmic reticulum membrane organization"/>
    <property type="evidence" value="ECO:0007669"/>
    <property type="project" value="TreeGrafter"/>
</dbReference>
<dbReference type="GO" id="GO:0061817">
    <property type="term" value="P:endoplasmic reticulum-plasma membrane tethering"/>
    <property type="evidence" value="ECO:0007669"/>
    <property type="project" value="TreeGrafter"/>
</dbReference>
<sequence length="286" mass="30970">MSVEIDPLELGFRRPFTVEVAQILKIKNTNATPVAFKVKTTAPKQYCVRPNSGRIEPGHDVEVSVLLQAMKTEPPLDAKCRDKFLVQSVAITSDKEFVNVAQIWDTVEKSDIQEKKIRVVWQPASGEDQAGAAVTPARHSLANGVEATPEVPPPAYSSPQDDTAIASPSQAEPEVKRESKREPTQEPETAPSTIPVPSISQVKSTAVNTFEELKEKLAKAEATIASLKDQASSGLKQRKPTSTTEEKAAAPVQALAQATRQGTEGVPIQIVATLCLVSFLLAYFLF</sequence>
<dbReference type="Pfam" id="PF00635">
    <property type="entry name" value="Motile_Sperm"/>
    <property type="match status" value="1"/>
</dbReference>
<name>A0AA39WPL3_9PEZI</name>
<dbReference type="GO" id="GO:1902647">
    <property type="term" value="P:negative regulation of 1-phosphatidyl-1D-myo-inositol 4,5-bisphosphate biosynthetic process"/>
    <property type="evidence" value="ECO:0007669"/>
    <property type="project" value="UniProtKB-ARBA"/>
</dbReference>
<dbReference type="PANTHER" id="PTHR10809">
    <property type="entry name" value="VESICLE-ASSOCIATED MEMBRANE PROTEIN-ASSOCIATED PROTEIN"/>
    <property type="match status" value="1"/>
</dbReference>
<evidence type="ECO:0000313" key="10">
    <source>
        <dbReference type="Proteomes" id="UP001175000"/>
    </source>
</evidence>
<organism evidence="9 10">
    <name type="scientific">Immersiella caudata</name>
    <dbReference type="NCBI Taxonomy" id="314043"/>
    <lineage>
        <taxon>Eukaryota</taxon>
        <taxon>Fungi</taxon>
        <taxon>Dikarya</taxon>
        <taxon>Ascomycota</taxon>
        <taxon>Pezizomycotina</taxon>
        <taxon>Sordariomycetes</taxon>
        <taxon>Sordariomycetidae</taxon>
        <taxon>Sordariales</taxon>
        <taxon>Lasiosphaeriaceae</taxon>
        <taxon>Immersiella</taxon>
    </lineage>
</organism>
<dbReference type="GO" id="GO:0160214">
    <property type="term" value="F:endoplasmic reticulum-plasma membrane adaptor activity"/>
    <property type="evidence" value="ECO:0007669"/>
    <property type="project" value="UniProtKB-ARBA"/>
</dbReference>
<proteinExistence type="inferred from homology"/>
<reference evidence="9" key="1">
    <citation type="submission" date="2023-06" db="EMBL/GenBank/DDBJ databases">
        <title>Genome-scale phylogeny and comparative genomics of the fungal order Sordariales.</title>
        <authorList>
            <consortium name="Lawrence Berkeley National Laboratory"/>
            <person name="Hensen N."/>
            <person name="Bonometti L."/>
            <person name="Westerberg I."/>
            <person name="Brannstrom I.O."/>
            <person name="Guillou S."/>
            <person name="Cros-Aarteil S."/>
            <person name="Calhoun S."/>
            <person name="Haridas S."/>
            <person name="Kuo A."/>
            <person name="Mondo S."/>
            <person name="Pangilinan J."/>
            <person name="Riley R."/>
            <person name="Labutti K."/>
            <person name="Andreopoulos B."/>
            <person name="Lipzen A."/>
            <person name="Chen C."/>
            <person name="Yanf M."/>
            <person name="Daum C."/>
            <person name="Ng V."/>
            <person name="Clum A."/>
            <person name="Steindorff A."/>
            <person name="Ohm R."/>
            <person name="Martin F."/>
            <person name="Silar P."/>
            <person name="Natvig D."/>
            <person name="Lalanne C."/>
            <person name="Gautier V."/>
            <person name="Ament-Velasquez S.L."/>
            <person name="Kruys A."/>
            <person name="Hutchinson M.I."/>
            <person name="Powell A.J."/>
            <person name="Barry K."/>
            <person name="Miller A.N."/>
            <person name="Grigoriev I.V."/>
            <person name="Debuchy R."/>
            <person name="Gladieux P."/>
            <person name="Thoren M.H."/>
            <person name="Johannesson H."/>
        </authorList>
    </citation>
    <scope>NUCLEOTIDE SEQUENCE</scope>
    <source>
        <strain evidence="9">CBS 606.72</strain>
    </source>
</reference>
<dbReference type="FunFam" id="2.60.40.10:FF:000813">
    <property type="entry name" value="Vesicle-associated protein 1-1"/>
    <property type="match status" value="1"/>
</dbReference>
<evidence type="ECO:0000256" key="7">
    <source>
        <dbReference type="SAM" id="Phobius"/>
    </source>
</evidence>
<comment type="similarity">
    <text evidence="2">Belongs to the VAMP-associated protein (VAP) (TC 9.B.17) family.</text>
</comment>
<evidence type="ECO:0000256" key="2">
    <source>
        <dbReference type="ARBA" id="ARBA00008932"/>
    </source>
</evidence>
<dbReference type="PROSITE" id="PS50202">
    <property type="entry name" value="MSP"/>
    <property type="match status" value="1"/>
</dbReference>
<feature type="region of interest" description="Disordered" evidence="6">
    <location>
        <begin position="229"/>
        <end position="250"/>
    </location>
</feature>
<evidence type="ECO:0000313" key="9">
    <source>
        <dbReference type="EMBL" id="KAK0619255.1"/>
    </source>
</evidence>
<feature type="region of interest" description="Disordered" evidence="6">
    <location>
        <begin position="145"/>
        <end position="200"/>
    </location>
</feature>
<dbReference type="InterPro" id="IPR013783">
    <property type="entry name" value="Ig-like_fold"/>
</dbReference>
<dbReference type="InterPro" id="IPR008962">
    <property type="entry name" value="PapD-like_sf"/>
</dbReference>
<dbReference type="InterPro" id="IPR000535">
    <property type="entry name" value="MSP_dom"/>
</dbReference>
<dbReference type="GO" id="GO:0033149">
    <property type="term" value="F:FFAT motif binding"/>
    <property type="evidence" value="ECO:0007669"/>
    <property type="project" value="TreeGrafter"/>
</dbReference>
<dbReference type="GO" id="GO:0051685">
    <property type="term" value="P:maintenance of ER location"/>
    <property type="evidence" value="ECO:0007669"/>
    <property type="project" value="UniProtKB-ARBA"/>
</dbReference>
<evidence type="ECO:0000256" key="1">
    <source>
        <dbReference type="ARBA" id="ARBA00004163"/>
    </source>
</evidence>
<dbReference type="Gene3D" id="2.60.40.10">
    <property type="entry name" value="Immunoglobulins"/>
    <property type="match status" value="1"/>
</dbReference>
<keyword evidence="5 7" id="KW-0472">Membrane</keyword>
<dbReference type="GO" id="GO:0005886">
    <property type="term" value="C:plasma membrane"/>
    <property type="evidence" value="ECO:0007669"/>
    <property type="project" value="TreeGrafter"/>
</dbReference>
<dbReference type="GO" id="GO:0140506">
    <property type="term" value="F:endoplasmic reticulum-autophagosome adaptor activity"/>
    <property type="evidence" value="ECO:0007669"/>
    <property type="project" value="UniProtKB-ARBA"/>
</dbReference>
<accession>A0AA39WPL3</accession>
<keyword evidence="4 7" id="KW-1133">Transmembrane helix</keyword>
<evidence type="ECO:0000256" key="4">
    <source>
        <dbReference type="ARBA" id="ARBA00022989"/>
    </source>
</evidence>
<feature type="domain" description="MSP" evidence="8">
    <location>
        <begin position="2"/>
        <end position="122"/>
    </location>
</feature>
<dbReference type="SUPFAM" id="SSF49354">
    <property type="entry name" value="PapD-like"/>
    <property type="match status" value="1"/>
</dbReference>
<feature type="compositionally biased region" description="Basic and acidic residues" evidence="6">
    <location>
        <begin position="173"/>
        <end position="184"/>
    </location>
</feature>
<gene>
    <name evidence="9" type="ORF">B0T14DRAFT_431143</name>
</gene>
<evidence type="ECO:0000256" key="5">
    <source>
        <dbReference type="ARBA" id="ARBA00023136"/>
    </source>
</evidence>
<feature type="transmembrane region" description="Helical" evidence="7">
    <location>
        <begin position="266"/>
        <end position="285"/>
    </location>
</feature>
<dbReference type="GO" id="GO:0007009">
    <property type="term" value="P:plasma membrane organization"/>
    <property type="evidence" value="ECO:0007669"/>
    <property type="project" value="UniProtKB-ARBA"/>
</dbReference>
<dbReference type="GO" id="GO:0160219">
    <property type="term" value="C:cortical endoplasmic reticulum membrane"/>
    <property type="evidence" value="ECO:0007669"/>
    <property type="project" value="UniProtKB-ARBA"/>
</dbReference>
<dbReference type="GO" id="GO:0035091">
    <property type="term" value="F:phosphatidylinositol binding"/>
    <property type="evidence" value="ECO:0007669"/>
    <property type="project" value="UniProtKB-ARBA"/>
</dbReference>
<dbReference type="AlphaFoldDB" id="A0AA39WPL3"/>
<evidence type="ECO:0000256" key="3">
    <source>
        <dbReference type="ARBA" id="ARBA00022692"/>
    </source>
</evidence>
<dbReference type="GO" id="GO:0061709">
    <property type="term" value="P:reticulophagy"/>
    <property type="evidence" value="ECO:0007669"/>
    <property type="project" value="UniProtKB-ARBA"/>
</dbReference>
<protein>
    <submittedName>
        <fullName evidence="9">PapD-like protein</fullName>
    </submittedName>
</protein>
<dbReference type="InterPro" id="IPR016763">
    <property type="entry name" value="VAP"/>
</dbReference>
<keyword evidence="10" id="KW-1185">Reference proteome</keyword>
<dbReference type="PANTHER" id="PTHR10809:SF6">
    <property type="entry name" value="AT11025P-RELATED"/>
    <property type="match status" value="1"/>
</dbReference>
<dbReference type="Proteomes" id="UP001175000">
    <property type="component" value="Unassembled WGS sequence"/>
</dbReference>
<dbReference type="PIRSF" id="PIRSF019693">
    <property type="entry name" value="VAMP-associated"/>
    <property type="match status" value="1"/>
</dbReference>
<feature type="compositionally biased region" description="Polar residues" evidence="6">
    <location>
        <begin position="157"/>
        <end position="170"/>
    </location>
</feature>
<keyword evidence="3 7" id="KW-0812">Transmembrane</keyword>
<dbReference type="GO" id="GO:0001786">
    <property type="term" value="F:phosphatidylserine binding"/>
    <property type="evidence" value="ECO:0007669"/>
    <property type="project" value="UniProtKB-ARBA"/>
</dbReference>